<dbReference type="InterPro" id="IPR020084">
    <property type="entry name" value="NUDIX_hydrolase_CS"/>
</dbReference>
<dbReference type="AlphaFoldDB" id="A0A161XAA5"/>
<feature type="domain" description="Nudix hydrolase" evidence="2">
    <location>
        <begin position="1"/>
        <end position="150"/>
    </location>
</feature>
<dbReference type="Gene3D" id="3.90.79.10">
    <property type="entry name" value="Nucleoside Triphosphate Pyrophosphohydrolase"/>
    <property type="match status" value="1"/>
</dbReference>
<evidence type="ECO:0000313" key="3">
    <source>
        <dbReference type="EMBL" id="KZM33477.1"/>
    </source>
</evidence>
<evidence type="ECO:0000256" key="1">
    <source>
        <dbReference type="ARBA" id="ARBA00022801"/>
    </source>
</evidence>
<comment type="caution">
    <text evidence="3">The sequence shown here is derived from an EMBL/GenBank/DDBJ whole genome shotgun (WGS) entry which is preliminary data.</text>
</comment>
<dbReference type="PROSITE" id="PS51462">
    <property type="entry name" value="NUDIX"/>
    <property type="match status" value="1"/>
</dbReference>
<dbReference type="InterPro" id="IPR015797">
    <property type="entry name" value="NUDIX_hydrolase-like_dom_sf"/>
</dbReference>
<reference evidence="4 6" key="2">
    <citation type="submission" date="2016-06" db="EMBL/GenBank/DDBJ databases">
        <title>Genome sequence of Oerskovia enterophila DSM 43852.</title>
        <authorList>
            <person name="Poehlein A."/>
            <person name="Jag V."/>
            <person name="Bengelsdorf F.R."/>
            <person name="Daniel R."/>
            <person name="Duerre P."/>
        </authorList>
    </citation>
    <scope>NUCLEOTIDE SEQUENCE [LARGE SCALE GENOMIC DNA]</scope>
    <source>
        <strain evidence="4 6">DSM 43852</strain>
    </source>
</reference>
<dbReference type="Proteomes" id="UP000093412">
    <property type="component" value="Unassembled WGS sequence"/>
</dbReference>
<organism evidence="3 5">
    <name type="scientific">Oerskovia enterophila</name>
    <dbReference type="NCBI Taxonomy" id="43678"/>
    <lineage>
        <taxon>Bacteria</taxon>
        <taxon>Bacillati</taxon>
        <taxon>Actinomycetota</taxon>
        <taxon>Actinomycetes</taxon>
        <taxon>Micrococcales</taxon>
        <taxon>Cellulomonadaceae</taxon>
        <taxon>Oerskovia</taxon>
    </lineage>
</organism>
<dbReference type="SUPFAM" id="SSF55811">
    <property type="entry name" value="Nudix"/>
    <property type="match status" value="1"/>
</dbReference>
<dbReference type="InterPro" id="IPR000086">
    <property type="entry name" value="NUDIX_hydrolase_dom"/>
</dbReference>
<evidence type="ECO:0000259" key="2">
    <source>
        <dbReference type="PROSITE" id="PS51462"/>
    </source>
</evidence>
<dbReference type="PANTHER" id="PTHR21340:SF7">
    <property type="entry name" value="NUDIX HYDROLASE DOMAIN-CONTAINING PROTEIN"/>
    <property type="match status" value="1"/>
</dbReference>
<evidence type="ECO:0000313" key="5">
    <source>
        <dbReference type="Proteomes" id="UP000076447"/>
    </source>
</evidence>
<accession>A0A161XAA5</accession>
<dbReference type="Proteomes" id="UP000076447">
    <property type="component" value="Unassembled WGS sequence"/>
</dbReference>
<protein>
    <submittedName>
        <fullName evidence="3">RNA pyrophosphohydrolase</fullName>
    </submittedName>
</protein>
<proteinExistence type="predicted"/>
<dbReference type="PATRIC" id="fig|43678.3.peg.3965"/>
<reference evidence="3 5" key="1">
    <citation type="submission" date="2016-01" db="EMBL/GenBank/DDBJ databases">
        <title>Genome sequence of Oerskovia enterophila VJag, an agar and cellulose degrading bacterium.</title>
        <authorList>
            <person name="Poehlein A."/>
            <person name="Jag V."/>
            <person name="Bengelsdorf F."/>
            <person name="Duerre P."/>
            <person name="Daniel R."/>
        </authorList>
    </citation>
    <scope>NUCLEOTIDE SEQUENCE [LARGE SCALE GENOMIC DNA]</scope>
    <source>
        <strain evidence="3 5">VJag</strain>
    </source>
</reference>
<dbReference type="GO" id="GO:0006167">
    <property type="term" value="P:AMP biosynthetic process"/>
    <property type="evidence" value="ECO:0007669"/>
    <property type="project" value="TreeGrafter"/>
</dbReference>
<dbReference type="CDD" id="cd04662">
    <property type="entry name" value="NUDIX_Hydrolase"/>
    <property type="match status" value="1"/>
</dbReference>
<dbReference type="Pfam" id="PF00293">
    <property type="entry name" value="NUDIX"/>
    <property type="match status" value="1"/>
</dbReference>
<evidence type="ECO:0000313" key="4">
    <source>
        <dbReference type="EMBL" id="OCI31518.1"/>
    </source>
</evidence>
<dbReference type="STRING" id="43678.OJAG_37960"/>
<dbReference type="PANTHER" id="PTHR21340">
    <property type="entry name" value="DIADENOSINE 5,5-P1,P4-TETRAPHOSPHATE PYROPHOSPHOHYDROLASE MUTT"/>
    <property type="match status" value="1"/>
</dbReference>
<dbReference type="EMBL" id="LRIE01000085">
    <property type="protein sequence ID" value="KZM33477.1"/>
    <property type="molecule type" value="Genomic_DNA"/>
</dbReference>
<keyword evidence="6" id="KW-1185">Reference proteome</keyword>
<dbReference type="PROSITE" id="PS00893">
    <property type="entry name" value="NUDIX_BOX"/>
    <property type="match status" value="1"/>
</dbReference>
<dbReference type="GO" id="GO:0006754">
    <property type="term" value="P:ATP biosynthetic process"/>
    <property type="evidence" value="ECO:0007669"/>
    <property type="project" value="TreeGrafter"/>
</dbReference>
<dbReference type="InterPro" id="IPR051325">
    <property type="entry name" value="Nudix_hydrolase_domain"/>
</dbReference>
<name>A0A161XAA5_9CELL</name>
<keyword evidence="1 3" id="KW-0378">Hydrolase</keyword>
<sequence>MASSAGLLLHRVGDGGEVEVLVGHMGGPLWARKEERAWTIPKGEHDPDEDPHAAAVREFTEELGSAPPEGPEIDLGQIRQRAGKTVRAWARRADFDASTATSNTFEMEWPPRSGRTASFPELDRVAWVPLARARELVVAGQVELLDRLAEALARS</sequence>
<dbReference type="RefSeq" id="WP_056644960.1">
    <property type="nucleotide sequence ID" value="NZ_JBIVFZ010000002.1"/>
</dbReference>
<gene>
    <name evidence="3" type="primary">rppH_2</name>
    <name evidence="4" type="ORF">OERS_17910</name>
    <name evidence="3" type="ORF">OJAG_37960</name>
</gene>
<dbReference type="EMBL" id="MAQA01000017">
    <property type="protein sequence ID" value="OCI31518.1"/>
    <property type="molecule type" value="Genomic_DNA"/>
</dbReference>
<evidence type="ECO:0000313" key="6">
    <source>
        <dbReference type="Proteomes" id="UP000093412"/>
    </source>
</evidence>
<dbReference type="GO" id="GO:0004081">
    <property type="term" value="F:bis(5'-nucleosyl)-tetraphosphatase (asymmetrical) activity"/>
    <property type="evidence" value="ECO:0007669"/>
    <property type="project" value="TreeGrafter"/>
</dbReference>